<dbReference type="AlphaFoldDB" id="R9A0V0"/>
<name>R9A0V0_9LEPT</name>
<keyword evidence="2" id="KW-1185">Reference proteome</keyword>
<dbReference type="InterPro" id="IPR022385">
    <property type="entry name" value="Rhs_assc_core"/>
</dbReference>
<comment type="caution">
    <text evidence="1">The sequence shown here is derived from an EMBL/GenBank/DDBJ whole genome shotgun (WGS) entry which is preliminary data.</text>
</comment>
<organism evidence="1 2">
    <name type="scientific">Leptospira wolbachii serovar Codice str. CDC</name>
    <dbReference type="NCBI Taxonomy" id="1218599"/>
    <lineage>
        <taxon>Bacteria</taxon>
        <taxon>Pseudomonadati</taxon>
        <taxon>Spirochaetota</taxon>
        <taxon>Spirochaetia</taxon>
        <taxon>Leptospirales</taxon>
        <taxon>Leptospiraceae</taxon>
        <taxon>Leptospira</taxon>
    </lineage>
</organism>
<evidence type="ECO:0000313" key="1">
    <source>
        <dbReference type="EMBL" id="EOQ95624.1"/>
    </source>
</evidence>
<reference evidence="1" key="1">
    <citation type="submission" date="2013-04" db="EMBL/GenBank/DDBJ databases">
        <authorList>
            <person name="Harkins D.M."/>
            <person name="Durkin A.S."/>
            <person name="Brinkac L.M."/>
            <person name="Haft D.H."/>
            <person name="Selengut J.D."/>
            <person name="Sanka R."/>
            <person name="DePew J."/>
            <person name="Purushe J."/>
            <person name="Galloway R.L."/>
            <person name="Vinetz J.M."/>
            <person name="Sutton G.G."/>
            <person name="Nierman W.C."/>
            <person name="Fouts D.E."/>
        </authorList>
    </citation>
    <scope>NUCLEOTIDE SEQUENCE [LARGE SCALE GENOMIC DNA]</scope>
    <source>
        <strain evidence="1">CDC</strain>
    </source>
</reference>
<dbReference type="EMBL" id="AOGZ02000014">
    <property type="protein sequence ID" value="EOQ95624.1"/>
    <property type="molecule type" value="Genomic_DNA"/>
</dbReference>
<gene>
    <name evidence="1" type="ORF">LEP1GSC195_1769</name>
</gene>
<sequence length="145" mass="16187">MITDGHGNVLAGGERGGKSHITYKPYGEIFRTDSYGPDITKFKYTGQEKDQESGLCYYKARYYNAAGLSDGAKTAILAKYYLEKGPKRAVTPIDKASREHDSDDPGFFHGLNQNINADTNWIKNHGQVGFLQIIIRLFISESSMQ</sequence>
<dbReference type="STRING" id="1218599.LEP1GSC195_1769"/>
<accession>R9A0V0</accession>
<evidence type="ECO:0000313" key="2">
    <source>
        <dbReference type="Proteomes" id="UP000013984"/>
    </source>
</evidence>
<protein>
    <submittedName>
        <fullName evidence="1">RHS repeat-associated core domain protein</fullName>
    </submittedName>
</protein>
<dbReference type="Gene3D" id="2.180.10.10">
    <property type="entry name" value="RHS repeat-associated core"/>
    <property type="match status" value="1"/>
</dbReference>
<proteinExistence type="predicted"/>
<dbReference type="NCBIfam" id="TIGR03696">
    <property type="entry name" value="Rhs_assc_core"/>
    <property type="match status" value="1"/>
</dbReference>
<dbReference type="Proteomes" id="UP000013984">
    <property type="component" value="Unassembled WGS sequence"/>
</dbReference>